<dbReference type="PROSITE" id="PS51257">
    <property type="entry name" value="PROKAR_LIPOPROTEIN"/>
    <property type="match status" value="1"/>
</dbReference>
<keyword evidence="1" id="KW-0472">Membrane</keyword>
<evidence type="ECO:0008006" key="4">
    <source>
        <dbReference type="Google" id="ProtNLM"/>
    </source>
</evidence>
<dbReference type="InterPro" id="IPR002760">
    <property type="entry name" value="O_anti_polymase"/>
</dbReference>
<dbReference type="EMBL" id="BFAX01000004">
    <property type="protein sequence ID" value="GBF36737.1"/>
    <property type="molecule type" value="Genomic_DNA"/>
</dbReference>
<keyword evidence="1" id="KW-1133">Transmembrane helix</keyword>
<feature type="transmembrane region" description="Helical" evidence="1">
    <location>
        <begin position="195"/>
        <end position="217"/>
    </location>
</feature>
<evidence type="ECO:0000256" key="1">
    <source>
        <dbReference type="SAM" id="Phobius"/>
    </source>
</evidence>
<accession>A0A401HR41</accession>
<comment type="caution">
    <text evidence="2">The sequence shown here is derived from an EMBL/GenBank/DDBJ whole genome shotgun (WGS) entry which is preliminary data.</text>
</comment>
<feature type="transmembrane region" description="Helical" evidence="1">
    <location>
        <begin position="237"/>
        <end position="256"/>
    </location>
</feature>
<dbReference type="Proteomes" id="UP000290527">
    <property type="component" value="Unassembled WGS sequence"/>
</dbReference>
<dbReference type="AlphaFoldDB" id="A0A401HR41"/>
<reference evidence="2 3" key="1">
    <citation type="journal article" date="2019" name="Int. J. Syst. Evol. Microbiol.">
        <title>Methanofervidicoccus abyssi gen. nov., sp. nov., a hydrogenotrophic methanogen, isolated from a hydrothermal vent chimney in the Mid-Cayman Spreading Center, the Caribbean Sea.</title>
        <authorList>
            <person name="Sakai S."/>
            <person name="Takaki Y."/>
            <person name="Miyazaki M."/>
            <person name="Ogawara M."/>
            <person name="Yanagawa K."/>
            <person name="Miyazaki J."/>
            <person name="Takai K."/>
        </authorList>
    </citation>
    <scope>NUCLEOTIDE SEQUENCE [LARGE SCALE GENOMIC DNA]</scope>
    <source>
        <strain evidence="2 3">HHB</strain>
    </source>
</reference>
<organism evidence="2 3">
    <name type="scientific">Methanofervidicoccus abyssi</name>
    <dbReference type="NCBI Taxonomy" id="2082189"/>
    <lineage>
        <taxon>Archaea</taxon>
        <taxon>Methanobacteriati</taxon>
        <taxon>Methanobacteriota</taxon>
        <taxon>Methanomada group</taxon>
        <taxon>Methanococci</taxon>
        <taxon>Methanococcales</taxon>
        <taxon>Methanofervidicoccus</taxon>
    </lineage>
</organism>
<proteinExistence type="predicted"/>
<feature type="transmembrane region" description="Helical" evidence="1">
    <location>
        <begin position="321"/>
        <end position="341"/>
    </location>
</feature>
<feature type="transmembrane region" description="Helical" evidence="1">
    <location>
        <begin position="16"/>
        <end position="48"/>
    </location>
</feature>
<keyword evidence="3" id="KW-1185">Reference proteome</keyword>
<evidence type="ECO:0000313" key="3">
    <source>
        <dbReference type="Proteomes" id="UP000290527"/>
    </source>
</evidence>
<sequence length="369" mass="41359">MNWLRKHSDEKLEGHFLFLILTSIFIILTSVSCSTSILVLLSALVFYISFVVGKRLYHVLGLEDLLDESSLLNLKSKGKYKIDYLKHYIFGLTLMTVGLVFLVIDILWTGGVPLFDLTSKRFLSPLYTMLSRLLILGWAIVVASKLSLDKIRVIIYSLIFSGVIMLLGYRTSVMVLLMSTLFVLYYTNKIKNRELLLFISGILALLLLLSLIKLKILGSGGIPLLSRMDLTMSVLDIIVHNFNGVFNGYLTYSAIYSYLGMTPGPRTIVANSLGIYGVTITPTIFGGVIGDYGVLGIVPYFGLLGIFMGFLYRIAESFKGIYLGVYAVLLSYLLVSIETGILDLDVILYYIFGFLLCIYVILRKFMCRS</sequence>
<feature type="transmembrane region" description="Helical" evidence="1">
    <location>
        <begin position="347"/>
        <end position="366"/>
    </location>
</feature>
<keyword evidence="1" id="KW-0812">Transmembrane</keyword>
<dbReference type="Pfam" id="PF01901">
    <property type="entry name" value="O_anti_polymase"/>
    <property type="match status" value="1"/>
</dbReference>
<feature type="transmembrane region" description="Helical" evidence="1">
    <location>
        <begin position="129"/>
        <end position="148"/>
    </location>
</feature>
<name>A0A401HR41_9EURY</name>
<gene>
    <name evidence="2" type="ORF">MHHB_P0967</name>
</gene>
<protein>
    <recommendedName>
        <fullName evidence="4">Oligosaccharide repeat unit polymerase</fullName>
    </recommendedName>
</protein>
<feature type="transmembrane region" description="Helical" evidence="1">
    <location>
        <begin position="88"/>
        <end position="108"/>
    </location>
</feature>
<dbReference type="RefSeq" id="WP_131007570.1">
    <property type="nucleotide sequence ID" value="NZ_BFAX01000004.1"/>
</dbReference>
<feature type="transmembrane region" description="Helical" evidence="1">
    <location>
        <begin position="154"/>
        <end position="183"/>
    </location>
</feature>
<dbReference type="OrthoDB" id="82276at2157"/>
<feature type="transmembrane region" description="Helical" evidence="1">
    <location>
        <begin position="295"/>
        <end position="314"/>
    </location>
</feature>
<evidence type="ECO:0000313" key="2">
    <source>
        <dbReference type="EMBL" id="GBF36737.1"/>
    </source>
</evidence>
<feature type="transmembrane region" description="Helical" evidence="1">
    <location>
        <begin position="268"/>
        <end position="289"/>
    </location>
</feature>